<dbReference type="EMBL" id="JBAHVJ010000005">
    <property type="protein sequence ID" value="MEJ4099806.1"/>
    <property type="molecule type" value="Genomic_DNA"/>
</dbReference>
<feature type="transmembrane region" description="Helical" evidence="5">
    <location>
        <begin position="24"/>
        <end position="46"/>
    </location>
</feature>
<evidence type="ECO:0000256" key="5">
    <source>
        <dbReference type="SAM" id="Phobius"/>
    </source>
</evidence>
<sequence length="240" mass="24529">MPNTPGQVVPVHPFTCLSLAACGWVLAVGLNTAWVSLALIVLSWGAGALAGGRPRWRVAAWSLALSAPVAVSMLIIHAPHGRQRIAPLLSGDGLLLALVLSLRFTALVSTVLAAVAWVRVADLAKALQGSGAPSALAYAVAASLQLVPQARAAVRTIREANALAGRSVRGLRAVPGVAVPLVVVLMGRAARSGETLAALGVGEKGPRTVLRPVPDSSAQRCLRWLAPVCCAVAVVGRAAL</sequence>
<reference evidence="6 7" key="1">
    <citation type="submission" date="2024-02" db="EMBL/GenBank/DDBJ databases">
        <title>Whole genome sequencing and characterization of Corynebacterium isolated from the ocular surface of dry eye disease sufferers.</title>
        <authorList>
            <person name="Naqvi M."/>
        </authorList>
    </citation>
    <scope>NUCLEOTIDE SEQUENCE [LARGE SCALE GENOMIC DNA]</scope>
    <source>
        <strain evidence="6 7">PCRF</strain>
    </source>
</reference>
<comment type="caution">
    <text evidence="6">The sequence shown here is derived from an EMBL/GenBank/DDBJ whole genome shotgun (WGS) entry which is preliminary data.</text>
</comment>
<organism evidence="6 7">
    <name type="scientific">Corynebacterium mastitidis</name>
    <dbReference type="NCBI Taxonomy" id="161890"/>
    <lineage>
        <taxon>Bacteria</taxon>
        <taxon>Bacillati</taxon>
        <taxon>Actinomycetota</taxon>
        <taxon>Actinomycetes</taxon>
        <taxon>Mycobacteriales</taxon>
        <taxon>Corynebacteriaceae</taxon>
        <taxon>Corynebacterium</taxon>
    </lineage>
</organism>
<keyword evidence="4 5" id="KW-0472">Membrane</keyword>
<proteinExistence type="predicted"/>
<name>A0ABU8NXW1_9CORY</name>
<keyword evidence="7" id="KW-1185">Reference proteome</keyword>
<evidence type="ECO:0000313" key="6">
    <source>
        <dbReference type="EMBL" id="MEJ4099806.1"/>
    </source>
</evidence>
<evidence type="ECO:0000256" key="2">
    <source>
        <dbReference type="ARBA" id="ARBA00022692"/>
    </source>
</evidence>
<dbReference type="RefSeq" id="WP_337890097.1">
    <property type="nucleotide sequence ID" value="NZ_JBAHVI010000005.1"/>
</dbReference>
<evidence type="ECO:0000256" key="3">
    <source>
        <dbReference type="ARBA" id="ARBA00022989"/>
    </source>
</evidence>
<feature type="transmembrane region" description="Helical" evidence="5">
    <location>
        <begin position="58"/>
        <end position="76"/>
    </location>
</feature>
<dbReference type="CDD" id="cd16914">
    <property type="entry name" value="EcfT"/>
    <property type="match status" value="1"/>
</dbReference>
<dbReference type="Proteomes" id="UP001359781">
    <property type="component" value="Unassembled WGS sequence"/>
</dbReference>
<keyword evidence="2 5" id="KW-0812">Transmembrane</keyword>
<evidence type="ECO:0000256" key="4">
    <source>
        <dbReference type="ARBA" id="ARBA00023136"/>
    </source>
</evidence>
<dbReference type="InterPro" id="IPR003339">
    <property type="entry name" value="ABC/ECF_trnsptr_transmembrane"/>
</dbReference>
<protein>
    <submittedName>
        <fullName evidence="6">Energy-coupling factor transporter transmembrane component T</fullName>
    </submittedName>
</protein>
<feature type="transmembrane region" description="Helical" evidence="5">
    <location>
        <begin position="96"/>
        <end position="118"/>
    </location>
</feature>
<gene>
    <name evidence="6" type="ORF">V5S96_05450</name>
</gene>
<dbReference type="Pfam" id="PF02361">
    <property type="entry name" value="CbiQ"/>
    <property type="match status" value="1"/>
</dbReference>
<evidence type="ECO:0000313" key="7">
    <source>
        <dbReference type="Proteomes" id="UP001359781"/>
    </source>
</evidence>
<keyword evidence="3 5" id="KW-1133">Transmembrane helix</keyword>
<accession>A0ABU8NXW1</accession>
<comment type="subcellular location">
    <subcellularLocation>
        <location evidence="1">Membrane</location>
        <topology evidence="1">Multi-pass membrane protein</topology>
    </subcellularLocation>
</comment>
<evidence type="ECO:0000256" key="1">
    <source>
        <dbReference type="ARBA" id="ARBA00004141"/>
    </source>
</evidence>